<protein>
    <submittedName>
        <fullName evidence="1">Uncharacterized protein</fullName>
    </submittedName>
</protein>
<reference evidence="1 2" key="1">
    <citation type="submission" date="2021-08" db="EMBL/GenBank/DDBJ databases">
        <title>Draft Genome Sequence of Phanerochaete sordida strain YK-624.</title>
        <authorList>
            <person name="Mori T."/>
            <person name="Dohra H."/>
            <person name="Suzuki T."/>
            <person name="Kawagishi H."/>
            <person name="Hirai H."/>
        </authorList>
    </citation>
    <scope>NUCLEOTIDE SEQUENCE [LARGE SCALE GENOMIC DNA]</scope>
    <source>
        <strain evidence="1 2">YK-624</strain>
    </source>
</reference>
<keyword evidence="2" id="KW-1185">Reference proteome</keyword>
<accession>A0A9P3G964</accession>
<dbReference type="AlphaFoldDB" id="A0A9P3G964"/>
<evidence type="ECO:0000313" key="2">
    <source>
        <dbReference type="Proteomes" id="UP000703269"/>
    </source>
</evidence>
<proteinExistence type="predicted"/>
<name>A0A9P3G964_9APHY</name>
<evidence type="ECO:0000313" key="1">
    <source>
        <dbReference type="EMBL" id="GJE90593.1"/>
    </source>
</evidence>
<comment type="caution">
    <text evidence="1">The sequence shown here is derived from an EMBL/GenBank/DDBJ whole genome shotgun (WGS) entry which is preliminary data.</text>
</comment>
<dbReference type="EMBL" id="BPQB01000017">
    <property type="protein sequence ID" value="GJE90593.1"/>
    <property type="molecule type" value="Genomic_DNA"/>
</dbReference>
<organism evidence="1 2">
    <name type="scientific">Phanerochaete sordida</name>
    <dbReference type="NCBI Taxonomy" id="48140"/>
    <lineage>
        <taxon>Eukaryota</taxon>
        <taxon>Fungi</taxon>
        <taxon>Dikarya</taxon>
        <taxon>Basidiomycota</taxon>
        <taxon>Agaricomycotina</taxon>
        <taxon>Agaricomycetes</taxon>
        <taxon>Polyporales</taxon>
        <taxon>Phanerochaetaceae</taxon>
        <taxon>Phanerochaete</taxon>
    </lineage>
</organism>
<gene>
    <name evidence="1" type="ORF">PsYK624_067370</name>
</gene>
<dbReference type="Proteomes" id="UP000703269">
    <property type="component" value="Unassembled WGS sequence"/>
</dbReference>
<sequence length="100" mass="11659">MQIPRVPRSLLTPPRHCPWRISHCALYHAPRLRSCSRYAYPPLAVLDIVRRVVGAGIFNHADLFECAQLSEKPLEMLRDDLEPNIFQVRMLRAALVRLWE</sequence>